<dbReference type="KEGG" id="pti:PHATRDRAFT_44450"/>
<keyword evidence="2" id="KW-0812">Transmembrane</keyword>
<proteinExistence type="predicted"/>
<dbReference type="OMA" id="HHALLVW"/>
<evidence type="ECO:0000313" key="4">
    <source>
        <dbReference type="EMBL" id="EEC50205.1"/>
    </source>
</evidence>
<dbReference type="HOGENOM" id="CLU_878443_0_0_1"/>
<organism evidence="4 5">
    <name type="scientific">Phaeodactylum tricornutum (strain CCAP 1055/1)</name>
    <dbReference type="NCBI Taxonomy" id="556484"/>
    <lineage>
        <taxon>Eukaryota</taxon>
        <taxon>Sar</taxon>
        <taxon>Stramenopiles</taxon>
        <taxon>Ochrophyta</taxon>
        <taxon>Bacillariophyta</taxon>
        <taxon>Bacillariophyceae</taxon>
        <taxon>Bacillariophycidae</taxon>
        <taxon>Naviculales</taxon>
        <taxon>Phaeodactylaceae</taxon>
        <taxon>Phaeodactylum</taxon>
    </lineage>
</organism>
<feature type="signal peptide" evidence="3">
    <location>
        <begin position="1"/>
        <end position="25"/>
    </location>
</feature>
<accession>B7FU57</accession>
<keyword evidence="2" id="KW-0472">Membrane</keyword>
<evidence type="ECO:0000313" key="5">
    <source>
        <dbReference type="Proteomes" id="UP000000759"/>
    </source>
</evidence>
<reference evidence="4 5" key="1">
    <citation type="journal article" date="2008" name="Nature">
        <title>The Phaeodactylum genome reveals the evolutionary history of diatom genomes.</title>
        <authorList>
            <person name="Bowler C."/>
            <person name="Allen A.E."/>
            <person name="Badger J.H."/>
            <person name="Grimwood J."/>
            <person name="Jabbari K."/>
            <person name="Kuo A."/>
            <person name="Maheswari U."/>
            <person name="Martens C."/>
            <person name="Maumus F."/>
            <person name="Otillar R.P."/>
            <person name="Rayko E."/>
            <person name="Salamov A."/>
            <person name="Vandepoele K."/>
            <person name="Beszteri B."/>
            <person name="Gruber A."/>
            <person name="Heijde M."/>
            <person name="Katinka M."/>
            <person name="Mock T."/>
            <person name="Valentin K."/>
            <person name="Verret F."/>
            <person name="Berges J.A."/>
            <person name="Brownlee C."/>
            <person name="Cadoret J.P."/>
            <person name="Chiovitti A."/>
            <person name="Choi C.J."/>
            <person name="Coesel S."/>
            <person name="De Martino A."/>
            <person name="Detter J.C."/>
            <person name="Durkin C."/>
            <person name="Falciatore A."/>
            <person name="Fournet J."/>
            <person name="Haruta M."/>
            <person name="Huysman M.J."/>
            <person name="Jenkins B.D."/>
            <person name="Jiroutova K."/>
            <person name="Jorgensen R.E."/>
            <person name="Joubert Y."/>
            <person name="Kaplan A."/>
            <person name="Kroger N."/>
            <person name="Kroth P.G."/>
            <person name="La Roche J."/>
            <person name="Lindquist E."/>
            <person name="Lommer M."/>
            <person name="Martin-Jezequel V."/>
            <person name="Lopez P.J."/>
            <person name="Lucas S."/>
            <person name="Mangogna M."/>
            <person name="McGinnis K."/>
            <person name="Medlin L.K."/>
            <person name="Montsant A."/>
            <person name="Oudot-Le Secq M.P."/>
            <person name="Napoli C."/>
            <person name="Obornik M."/>
            <person name="Parker M.S."/>
            <person name="Petit J.L."/>
            <person name="Porcel B.M."/>
            <person name="Poulsen N."/>
            <person name="Robison M."/>
            <person name="Rychlewski L."/>
            <person name="Rynearson T.A."/>
            <person name="Schmutz J."/>
            <person name="Shapiro H."/>
            <person name="Siaut M."/>
            <person name="Stanley M."/>
            <person name="Sussman M.R."/>
            <person name="Taylor A.R."/>
            <person name="Vardi A."/>
            <person name="von Dassow P."/>
            <person name="Vyverman W."/>
            <person name="Willis A."/>
            <person name="Wyrwicz L.S."/>
            <person name="Rokhsar D.S."/>
            <person name="Weissenbach J."/>
            <person name="Armbrust E.V."/>
            <person name="Green B.R."/>
            <person name="Van de Peer Y."/>
            <person name="Grigoriev I.V."/>
        </authorList>
    </citation>
    <scope>NUCLEOTIDE SEQUENCE [LARGE SCALE GENOMIC DNA]</scope>
    <source>
        <strain evidence="4 5">CCAP 1055/1</strain>
    </source>
</reference>
<evidence type="ECO:0000256" key="3">
    <source>
        <dbReference type="SAM" id="SignalP"/>
    </source>
</evidence>
<feature type="region of interest" description="Disordered" evidence="1">
    <location>
        <begin position="52"/>
        <end position="83"/>
    </location>
</feature>
<dbReference type="EMBL" id="CM000607">
    <property type="protein sequence ID" value="EEC50205.1"/>
    <property type="molecule type" value="Genomic_DNA"/>
</dbReference>
<dbReference type="Proteomes" id="UP000000759">
    <property type="component" value="Chromosome 4"/>
</dbReference>
<dbReference type="GeneID" id="7197742"/>
<dbReference type="OrthoDB" id="44565at2759"/>
<gene>
    <name evidence="4" type="ORF">PHATRDRAFT_44450</name>
</gene>
<sequence length="317" mass="34876">MRQFSIHHALLVWFIASLSLPWTAAWNTPLAVRPGISRQFLSSRPSLALFLSDSQKSSRDSSQPESGANDSDSEQAERTSFDDAGRSLIEEQDQERMDQMGDFDSNPEYQTDNIEKMRAAIRARTESMGIEKSKVSADYIAAKTKAATAAGSASAASENSDMFGGLDLSQINSEKTISKSEWNEDLPSMFYDPESELSKEEQEQVDPVMSKNLVEQAMAEFSNAKWPDFASALREVGLMLVVIAVTGALIISWDKVLRGAYMSLGFIPTADDLANYASRFDGLDLPKGWMDNMNEQDVARIAEKVNTVTGSKSLPGL</sequence>
<keyword evidence="2" id="KW-1133">Transmembrane helix</keyword>
<dbReference type="RefSeq" id="XP_002178540.1">
    <property type="nucleotide sequence ID" value="XM_002178504.1"/>
</dbReference>
<feature type="chain" id="PRO_5002855014" evidence="3">
    <location>
        <begin position="26"/>
        <end position="317"/>
    </location>
</feature>
<feature type="transmembrane region" description="Helical" evidence="2">
    <location>
        <begin position="236"/>
        <end position="253"/>
    </location>
</feature>
<keyword evidence="3" id="KW-0732">Signal</keyword>
<feature type="compositionally biased region" description="Low complexity" evidence="1">
    <location>
        <begin position="52"/>
        <end position="66"/>
    </location>
</feature>
<protein>
    <submittedName>
        <fullName evidence="4">Uncharacterized protein</fullName>
    </submittedName>
</protein>
<reference evidence="5" key="2">
    <citation type="submission" date="2008-08" db="EMBL/GenBank/DDBJ databases">
        <authorList>
            <consortium name="Diatom Consortium"/>
            <person name="Grigoriev I."/>
            <person name="Grimwood J."/>
            <person name="Kuo A."/>
            <person name="Otillar R.P."/>
            <person name="Salamov A."/>
            <person name="Detter J.C."/>
            <person name="Lindquist E."/>
            <person name="Shapiro H."/>
            <person name="Lucas S."/>
            <person name="Glavina del Rio T."/>
            <person name="Pitluck S."/>
            <person name="Rokhsar D."/>
            <person name="Bowler C."/>
        </authorList>
    </citation>
    <scope>GENOME REANNOTATION</scope>
    <source>
        <strain evidence="5">CCAP 1055/1</strain>
    </source>
</reference>
<keyword evidence="5" id="KW-1185">Reference proteome</keyword>
<dbReference type="PaxDb" id="2850-Phatr44450"/>
<name>B7FU57_PHATC</name>
<dbReference type="eggNOG" id="ENOG502SWJ3">
    <property type="taxonomic scope" value="Eukaryota"/>
</dbReference>
<evidence type="ECO:0000256" key="1">
    <source>
        <dbReference type="SAM" id="MobiDB-lite"/>
    </source>
</evidence>
<dbReference type="InParanoid" id="B7FU57"/>
<dbReference type="AlphaFoldDB" id="B7FU57"/>
<evidence type="ECO:0000256" key="2">
    <source>
        <dbReference type="SAM" id="Phobius"/>
    </source>
</evidence>